<feature type="domain" description="Anoctamin dimerisation" evidence="11">
    <location>
        <begin position="206"/>
        <end position="428"/>
    </location>
</feature>
<feature type="transmembrane region" description="Helical" evidence="8">
    <location>
        <begin position="643"/>
        <end position="667"/>
    </location>
</feature>
<keyword evidence="5 8" id="KW-1133">Transmembrane helix</keyword>
<feature type="compositionally biased region" description="Polar residues" evidence="9">
    <location>
        <begin position="43"/>
        <end position="54"/>
    </location>
</feature>
<keyword evidence="13" id="KW-1185">Reference proteome</keyword>
<evidence type="ECO:0000256" key="9">
    <source>
        <dbReference type="SAM" id="MobiDB-lite"/>
    </source>
</evidence>
<dbReference type="Proteomes" id="UP001367676">
    <property type="component" value="Unassembled WGS sequence"/>
</dbReference>
<evidence type="ECO:0000256" key="8">
    <source>
        <dbReference type="RuleBase" id="RU280814"/>
    </source>
</evidence>
<proteinExistence type="inferred from homology"/>
<evidence type="ECO:0000259" key="11">
    <source>
        <dbReference type="Pfam" id="PF16178"/>
    </source>
</evidence>
<dbReference type="InterPro" id="IPR007632">
    <property type="entry name" value="Anoctamin"/>
</dbReference>
<name>A0AAN9TZT2_9HEMI</name>
<dbReference type="EMBL" id="JBBCAQ010000010">
    <property type="protein sequence ID" value="KAK7600878.1"/>
    <property type="molecule type" value="Genomic_DNA"/>
</dbReference>
<evidence type="ECO:0000256" key="2">
    <source>
        <dbReference type="ARBA" id="ARBA00009671"/>
    </source>
</evidence>
<dbReference type="InterPro" id="IPR032394">
    <property type="entry name" value="Anoct_dimer"/>
</dbReference>
<feature type="transmembrane region" description="Helical" evidence="8">
    <location>
        <begin position="597"/>
        <end position="623"/>
    </location>
</feature>
<keyword evidence="6 8" id="KW-0472">Membrane</keyword>
<comment type="caution">
    <text evidence="12">The sequence shown here is derived from an EMBL/GenBank/DDBJ whole genome shotgun (WGS) entry which is preliminary data.</text>
</comment>
<evidence type="ECO:0000256" key="1">
    <source>
        <dbReference type="ARBA" id="ARBA00004651"/>
    </source>
</evidence>
<evidence type="ECO:0000259" key="10">
    <source>
        <dbReference type="Pfam" id="PF04547"/>
    </source>
</evidence>
<evidence type="ECO:0000256" key="6">
    <source>
        <dbReference type="ARBA" id="ARBA00023136"/>
    </source>
</evidence>
<feature type="transmembrane region" description="Helical" evidence="8">
    <location>
        <begin position="687"/>
        <end position="708"/>
    </location>
</feature>
<dbReference type="AlphaFoldDB" id="A0AAN9TZT2"/>
<dbReference type="PANTHER" id="PTHR12308:SF84">
    <property type="entry name" value="ANOCTAMIN"/>
    <property type="match status" value="1"/>
</dbReference>
<evidence type="ECO:0000313" key="12">
    <source>
        <dbReference type="EMBL" id="KAK7600878.1"/>
    </source>
</evidence>
<accession>A0AAN9TZT2</accession>
<keyword evidence="3" id="KW-1003">Cell membrane</keyword>
<comment type="caution">
    <text evidence="8">Lacks conserved residue(s) required for the propagation of feature annotation.</text>
</comment>
<keyword evidence="7" id="KW-0325">Glycoprotein</keyword>
<evidence type="ECO:0000313" key="13">
    <source>
        <dbReference type="Proteomes" id="UP001367676"/>
    </source>
</evidence>
<dbReference type="InterPro" id="IPR049452">
    <property type="entry name" value="Anoctamin_TM"/>
</dbReference>
<feature type="compositionally biased region" description="Acidic residues" evidence="9">
    <location>
        <begin position="33"/>
        <end position="42"/>
    </location>
</feature>
<comment type="subcellular location">
    <subcellularLocation>
        <location evidence="1">Cell membrane</location>
        <topology evidence="1">Multi-pass membrane protein</topology>
    </subcellularLocation>
    <subcellularLocation>
        <location evidence="8">Membrane</location>
        <topology evidence="8">Multi-pass membrane protein</topology>
    </subcellularLocation>
</comment>
<feature type="transmembrane region" description="Helical" evidence="8">
    <location>
        <begin position="960"/>
        <end position="979"/>
    </location>
</feature>
<feature type="region of interest" description="Disordered" evidence="9">
    <location>
        <begin position="19"/>
        <end position="54"/>
    </location>
</feature>
<dbReference type="Pfam" id="PF04547">
    <property type="entry name" value="Anoctamin"/>
    <property type="match status" value="1"/>
</dbReference>
<dbReference type="Pfam" id="PF16178">
    <property type="entry name" value="Anoct_dimer"/>
    <property type="match status" value="1"/>
</dbReference>
<comment type="similarity">
    <text evidence="2 8">Belongs to the anoctamin family.</text>
</comment>
<organism evidence="12 13">
    <name type="scientific">Parthenolecanium corni</name>
    <dbReference type="NCBI Taxonomy" id="536013"/>
    <lineage>
        <taxon>Eukaryota</taxon>
        <taxon>Metazoa</taxon>
        <taxon>Ecdysozoa</taxon>
        <taxon>Arthropoda</taxon>
        <taxon>Hexapoda</taxon>
        <taxon>Insecta</taxon>
        <taxon>Pterygota</taxon>
        <taxon>Neoptera</taxon>
        <taxon>Paraneoptera</taxon>
        <taxon>Hemiptera</taxon>
        <taxon>Sternorrhyncha</taxon>
        <taxon>Coccoidea</taxon>
        <taxon>Coccidae</taxon>
        <taxon>Parthenolecanium</taxon>
    </lineage>
</organism>
<gene>
    <name evidence="12" type="ORF">V9T40_008319</name>
</gene>
<dbReference type="GO" id="GO:0005254">
    <property type="term" value="F:chloride channel activity"/>
    <property type="evidence" value="ECO:0007669"/>
    <property type="project" value="TreeGrafter"/>
</dbReference>
<evidence type="ECO:0000256" key="7">
    <source>
        <dbReference type="ARBA" id="ARBA00023180"/>
    </source>
</evidence>
<dbReference type="PANTHER" id="PTHR12308">
    <property type="entry name" value="ANOCTAMIN"/>
    <property type="match status" value="1"/>
</dbReference>
<feature type="transmembrane region" description="Helical" evidence="8">
    <location>
        <begin position="439"/>
        <end position="468"/>
    </location>
</feature>
<protein>
    <recommendedName>
        <fullName evidence="8">Anoctamin</fullName>
    </recommendedName>
</protein>
<sequence length="1073" mass="124676">MIQRSKLSFSHFDRKWFPTTLPNHTDETKDEHDLDQEYEEISGTESSNPNTSKNSVHFILDERENESEVQNCIDKYSYLPASSPKFDSNETVNIDTIRSNSIPTINIESAPSQRHLSVPTIGIEPVSDEHASNSIPFAEMAEEDKLEHGLSSQSGINETFLHENYTDRKLRSKSPVNNLKSKVSNFESESGGLAPECSKDKKNTLFFDDGKRRIDLILVYEEEDFTTGVLTEAESLRIDYRQTFEESLLREGLQLEKVGRENSFDGKTSFIKIHSPIRVLEKYAAKMHMKKPVRQGKEESSFENEGLCVPFFHIFDINSPLVKIDPTLHTSIFSQRNQDKLLLKDREPFFTSSQRSQVVWQILLRARFASESNQVGIRKLLSIGAYISAFPLHEGKYDEDTDFGFTYDRRILYLIWARPSQWYKYQPLWLIRKYFGDKIALYFAWLGFYTNMLILPSIVGLCCFIYGLTTMDSKENTPSKEICDWNVSGNITLCPLCDKSCNYQRLKESCLYSSISYLFDNNATVFFSVFMSFWATLFLELWKRKQALIAWQWDLYNITEDDDTRPEYDMSNTRYKINPVTRTKEPYVPTFEKVFKILLSVVVVTFMIFVVVCFVIATIMIRLSMFTMARDSNSHFLKTHAKIITTVIAALINLITIIFLTRIYHYVAIWLTNAENPRTKMQFEKSFIVKIFLFEFMNYYSSLIYIAFFKGRFFTHPGDSDSRSSLISRLKGDVCDPAGCFSELCIQLAIIMIGKQCFSNILELLFPAVRNWWRSRTINLKKVKELTHWEENYALQDPGNLALFEEYLEMAIQYGFATLFVAAFPLAPLFALLNNICEIRLDAYKMIAQARRPIAETVENIGAWFSILRGITYCAVAFNAFVIAFTSDYIPRKVYQYFYSENNDLVGYIDSSLSVFNTSHFRTEHNKLGKGVYNEPETCQYRGYRYGPDHPDAYDLSTHYWIIFGARLLFIVVFEHFVFTVTEIISNIVPDVPYLVGRQIQLEKLLMESNLERQYYKNNRMDGYDQLLCEIKQAHDSARLNEVVQKNTWVRRISRRISEDALESLRNKDNSPT</sequence>
<dbReference type="GO" id="GO:0005886">
    <property type="term" value="C:plasma membrane"/>
    <property type="evidence" value="ECO:0007669"/>
    <property type="project" value="UniProtKB-SubCell"/>
</dbReference>
<keyword evidence="4 8" id="KW-0812">Transmembrane</keyword>
<evidence type="ECO:0000256" key="3">
    <source>
        <dbReference type="ARBA" id="ARBA00022475"/>
    </source>
</evidence>
<feature type="domain" description="Anoctamin transmembrane" evidence="10">
    <location>
        <begin position="431"/>
        <end position="1001"/>
    </location>
</feature>
<evidence type="ECO:0000256" key="4">
    <source>
        <dbReference type="ARBA" id="ARBA00022692"/>
    </source>
</evidence>
<feature type="transmembrane region" description="Helical" evidence="8">
    <location>
        <begin position="811"/>
        <end position="833"/>
    </location>
</feature>
<feature type="transmembrane region" description="Helical" evidence="8">
    <location>
        <begin position="861"/>
        <end position="885"/>
    </location>
</feature>
<reference evidence="12 13" key="1">
    <citation type="submission" date="2024-03" db="EMBL/GenBank/DDBJ databases">
        <title>Adaptation during the transition from Ophiocordyceps entomopathogen to insect associate is accompanied by gene loss and intensified selection.</title>
        <authorList>
            <person name="Ward C.M."/>
            <person name="Onetto C.A."/>
            <person name="Borneman A.R."/>
        </authorList>
    </citation>
    <scope>NUCLEOTIDE SEQUENCE [LARGE SCALE GENOMIC DNA]</scope>
    <source>
        <strain evidence="12">AWRI1</strain>
        <tissue evidence="12">Single Adult Female</tissue>
    </source>
</reference>
<evidence type="ECO:0000256" key="5">
    <source>
        <dbReference type="ARBA" id="ARBA00022989"/>
    </source>
</evidence>
<dbReference type="GO" id="GO:0046983">
    <property type="term" value="F:protein dimerization activity"/>
    <property type="evidence" value="ECO:0007669"/>
    <property type="project" value="InterPro"/>
</dbReference>